<name>A0A0E9RCD5_ANGAN</name>
<accession>A0A0E9RCD5</accession>
<sequence length="126" mass="14033">MEIQRLKQDGWPDMEEEMGFPALAVTAAIDGQQDADNSILCLSTPQLGNFERISKKALYLVAVKVHHQATLRKVKPSGWPGDLGPGSYLRGCWRSLYKPPIEKAYCGSAVEACPWGHRYEQTHCTS</sequence>
<proteinExistence type="predicted"/>
<reference evidence="1" key="1">
    <citation type="submission" date="2014-11" db="EMBL/GenBank/DDBJ databases">
        <authorList>
            <person name="Amaro Gonzalez C."/>
        </authorList>
    </citation>
    <scope>NUCLEOTIDE SEQUENCE</scope>
</reference>
<evidence type="ECO:0000313" key="1">
    <source>
        <dbReference type="EMBL" id="JAH26008.1"/>
    </source>
</evidence>
<organism evidence="1">
    <name type="scientific">Anguilla anguilla</name>
    <name type="common">European freshwater eel</name>
    <name type="synonym">Muraena anguilla</name>
    <dbReference type="NCBI Taxonomy" id="7936"/>
    <lineage>
        <taxon>Eukaryota</taxon>
        <taxon>Metazoa</taxon>
        <taxon>Chordata</taxon>
        <taxon>Craniata</taxon>
        <taxon>Vertebrata</taxon>
        <taxon>Euteleostomi</taxon>
        <taxon>Actinopterygii</taxon>
        <taxon>Neopterygii</taxon>
        <taxon>Teleostei</taxon>
        <taxon>Anguilliformes</taxon>
        <taxon>Anguillidae</taxon>
        <taxon>Anguilla</taxon>
    </lineage>
</organism>
<dbReference type="AlphaFoldDB" id="A0A0E9RCD5"/>
<reference evidence="1" key="2">
    <citation type="journal article" date="2015" name="Fish Shellfish Immunol.">
        <title>Early steps in the European eel (Anguilla anguilla)-Vibrio vulnificus interaction in the gills: Role of the RtxA13 toxin.</title>
        <authorList>
            <person name="Callol A."/>
            <person name="Pajuelo D."/>
            <person name="Ebbesson L."/>
            <person name="Teles M."/>
            <person name="MacKenzie S."/>
            <person name="Amaro C."/>
        </authorList>
    </citation>
    <scope>NUCLEOTIDE SEQUENCE</scope>
</reference>
<protein>
    <submittedName>
        <fullName evidence="1">Uncharacterized protein</fullName>
    </submittedName>
</protein>
<dbReference type="EMBL" id="GBXM01082569">
    <property type="protein sequence ID" value="JAH26008.1"/>
    <property type="molecule type" value="Transcribed_RNA"/>
</dbReference>